<name>A0A6N1CLH0_9PSED</name>
<organism evidence="1 2">
    <name type="scientific">Pseudomonas bijieensis</name>
    <dbReference type="NCBI Taxonomy" id="2681983"/>
    <lineage>
        <taxon>Bacteria</taxon>
        <taxon>Pseudomonadati</taxon>
        <taxon>Pseudomonadota</taxon>
        <taxon>Gammaproteobacteria</taxon>
        <taxon>Pseudomonadales</taxon>
        <taxon>Pseudomonadaceae</taxon>
        <taxon>Pseudomonas</taxon>
    </lineage>
</organism>
<evidence type="ECO:0000313" key="2">
    <source>
        <dbReference type="Proteomes" id="UP000509545"/>
    </source>
</evidence>
<gene>
    <name evidence="1" type="ORF">GN234_26305</name>
</gene>
<evidence type="ECO:0000313" key="1">
    <source>
        <dbReference type="EMBL" id="QKS85236.1"/>
    </source>
</evidence>
<protein>
    <submittedName>
        <fullName evidence="1">Uncharacterized protein</fullName>
    </submittedName>
</protein>
<dbReference type="KEGG" id="pbz:GN234_26305"/>
<sequence>MANGAGQFISSSACFIRLNLGFAAVFHHLMEIEKIIVYKNMCSCVLFAVFVFAESEARKALP</sequence>
<dbReference type="EMBL" id="CP048810">
    <property type="protein sequence ID" value="QKS85236.1"/>
    <property type="molecule type" value="Genomic_DNA"/>
</dbReference>
<proteinExistence type="predicted"/>
<dbReference type="AlphaFoldDB" id="A0A6N1CLH0"/>
<reference evidence="1 2" key="1">
    <citation type="submission" date="2020-02" db="EMBL/GenBank/DDBJ databases">
        <authorList>
            <person name="Liang J."/>
        </authorList>
    </citation>
    <scope>NUCLEOTIDE SEQUENCE [LARGE SCALE GENOMIC DNA]</scope>
    <source>
        <strain evidence="1 2">L22-9</strain>
    </source>
</reference>
<keyword evidence="2" id="KW-1185">Reference proteome</keyword>
<accession>A0A6N1CLH0</accession>
<dbReference type="Proteomes" id="UP000509545">
    <property type="component" value="Chromosome"/>
</dbReference>
<dbReference type="RefSeq" id="WP_176689294.1">
    <property type="nucleotide sequence ID" value="NZ_CP048810.1"/>
</dbReference>